<feature type="chain" id="PRO_5023473565" description="Aspartate 1-decarboxylase beta chain" evidence="9 13">
    <location>
        <begin position="1"/>
        <end position="24"/>
    </location>
</feature>
<comment type="subcellular location">
    <subcellularLocation>
        <location evidence="9">Cytoplasm</location>
    </subcellularLocation>
</comment>
<keyword evidence="3 9" id="KW-0210">Decarboxylase</keyword>
<keyword evidence="1 9" id="KW-0963">Cytoplasm</keyword>
<dbReference type="Gene3D" id="2.40.40.20">
    <property type="match status" value="1"/>
</dbReference>
<sequence length="148" mass="15575">MLRTMFKAKIHRAVVTQADLHYVGSVTVDQDLLDAADILPGELVSIVDVTNGARLETYTIAGERGSGVVGINGAAAHLVHPGDIVILISYAQMDDAEARTHVPRVVHVDAQNRIADLGADPAESLLDGVARPPLSRTLAAARADLPLG</sequence>
<protein>
    <recommendedName>
        <fullName evidence="9">Aspartate 1-decarboxylase</fullName>
        <ecNumber evidence="9">4.1.1.11</ecNumber>
    </recommendedName>
    <alternativeName>
        <fullName evidence="9">Aspartate alpha-decarboxylase</fullName>
    </alternativeName>
    <component>
        <recommendedName>
            <fullName evidence="9">Aspartate 1-decarboxylase beta chain</fullName>
        </recommendedName>
    </component>
    <component>
        <recommendedName>
            <fullName evidence="9">Aspartate 1-decarboxylase alpha chain</fullName>
        </recommendedName>
    </component>
</protein>
<dbReference type="SUPFAM" id="SSF50692">
    <property type="entry name" value="ADC-like"/>
    <property type="match status" value="1"/>
</dbReference>
<dbReference type="AlphaFoldDB" id="A0A512IBN4"/>
<feature type="chain" id="PRO_5023473564" description="Aspartate 1-decarboxylase alpha chain" evidence="9 13">
    <location>
        <begin position="25"/>
        <end position="148"/>
    </location>
</feature>
<comment type="cofactor">
    <cofactor evidence="9 10">
        <name>pyruvate</name>
        <dbReference type="ChEBI" id="CHEBI:15361"/>
    </cofactor>
    <text evidence="9 10">Binds 1 pyruvoyl group covalently per subunit.</text>
</comment>
<evidence type="ECO:0000256" key="6">
    <source>
        <dbReference type="ARBA" id="ARBA00023239"/>
    </source>
</evidence>
<evidence type="ECO:0000256" key="9">
    <source>
        <dbReference type="HAMAP-Rule" id="MF_00446"/>
    </source>
</evidence>
<feature type="modified residue" description="Pyruvic acid (Ser)" evidence="9 12">
    <location>
        <position position="25"/>
    </location>
</feature>
<evidence type="ECO:0000256" key="7">
    <source>
        <dbReference type="ARBA" id="ARBA00023270"/>
    </source>
</evidence>
<keyword evidence="15" id="KW-1185">Reference proteome</keyword>
<dbReference type="UniPathway" id="UPA00028">
    <property type="reaction ID" value="UER00002"/>
</dbReference>
<dbReference type="CDD" id="cd06919">
    <property type="entry name" value="Asp_decarbox"/>
    <property type="match status" value="1"/>
</dbReference>
<evidence type="ECO:0000256" key="12">
    <source>
        <dbReference type="PIRSR" id="PIRSR006246-3"/>
    </source>
</evidence>
<proteinExistence type="inferred from homology"/>
<dbReference type="EMBL" id="BJZS01000031">
    <property type="protein sequence ID" value="GEO95112.1"/>
    <property type="molecule type" value="Genomic_DNA"/>
</dbReference>
<comment type="similarity">
    <text evidence="9">Belongs to the PanD family.</text>
</comment>
<evidence type="ECO:0000256" key="13">
    <source>
        <dbReference type="PIRSR" id="PIRSR006246-5"/>
    </source>
</evidence>
<dbReference type="Pfam" id="PF02261">
    <property type="entry name" value="Asp_decarbox"/>
    <property type="match status" value="1"/>
</dbReference>
<comment type="catalytic activity">
    <reaction evidence="9">
        <text>L-aspartate + H(+) = beta-alanine + CO2</text>
        <dbReference type="Rhea" id="RHEA:19497"/>
        <dbReference type="ChEBI" id="CHEBI:15378"/>
        <dbReference type="ChEBI" id="CHEBI:16526"/>
        <dbReference type="ChEBI" id="CHEBI:29991"/>
        <dbReference type="ChEBI" id="CHEBI:57966"/>
        <dbReference type="EC" id="4.1.1.11"/>
    </reaction>
</comment>
<dbReference type="GO" id="GO:0006523">
    <property type="term" value="P:alanine biosynthetic process"/>
    <property type="evidence" value="ECO:0007669"/>
    <property type="project" value="InterPro"/>
</dbReference>
<evidence type="ECO:0000256" key="10">
    <source>
        <dbReference type="PIRSR" id="PIRSR006246-1"/>
    </source>
</evidence>
<evidence type="ECO:0000256" key="11">
    <source>
        <dbReference type="PIRSR" id="PIRSR006246-2"/>
    </source>
</evidence>
<dbReference type="GO" id="GO:0005829">
    <property type="term" value="C:cytosol"/>
    <property type="evidence" value="ECO:0007669"/>
    <property type="project" value="TreeGrafter"/>
</dbReference>
<dbReference type="Proteomes" id="UP000321103">
    <property type="component" value="Unassembled WGS sequence"/>
</dbReference>
<organism evidence="14 15">
    <name type="scientific">Kocuria turfanensis</name>
    <dbReference type="NCBI Taxonomy" id="388357"/>
    <lineage>
        <taxon>Bacteria</taxon>
        <taxon>Bacillati</taxon>
        <taxon>Actinomycetota</taxon>
        <taxon>Actinomycetes</taxon>
        <taxon>Micrococcales</taxon>
        <taxon>Micrococcaceae</taxon>
        <taxon>Kocuria</taxon>
    </lineage>
</organism>
<dbReference type="InterPro" id="IPR009010">
    <property type="entry name" value="Asp_de-COase-like_dom_sf"/>
</dbReference>
<feature type="binding site" evidence="9 11">
    <location>
        <position position="57"/>
    </location>
    <ligand>
        <name>substrate</name>
    </ligand>
</feature>
<keyword evidence="6 9" id="KW-0456">Lyase</keyword>
<reference evidence="14 15" key="1">
    <citation type="submission" date="2019-07" db="EMBL/GenBank/DDBJ databases">
        <title>Whole genome shotgun sequence of Kocuria turfanensis NBRC 107627.</title>
        <authorList>
            <person name="Hosoyama A."/>
            <person name="Uohara A."/>
            <person name="Ohji S."/>
            <person name="Ichikawa N."/>
        </authorList>
    </citation>
    <scope>NUCLEOTIDE SEQUENCE [LARGE SCALE GENOMIC DNA]</scope>
    <source>
        <strain evidence="14 15">NBRC 107627</strain>
    </source>
</reference>
<comment type="function">
    <text evidence="9">Catalyzes the pyruvoyl-dependent decarboxylation of aspartate to produce beta-alanine.</text>
</comment>
<keyword evidence="5 9" id="KW-0865">Zymogen</keyword>
<name>A0A512IBN4_9MICC</name>
<accession>A0A512IBN4</accession>
<evidence type="ECO:0000256" key="8">
    <source>
        <dbReference type="ARBA" id="ARBA00023317"/>
    </source>
</evidence>
<dbReference type="STRING" id="388357.GCA_001580365_01415"/>
<evidence type="ECO:0000313" key="15">
    <source>
        <dbReference type="Proteomes" id="UP000321103"/>
    </source>
</evidence>
<feature type="active site" description="Proton donor" evidence="9 10">
    <location>
        <position position="58"/>
    </location>
</feature>
<dbReference type="GO" id="GO:0004068">
    <property type="term" value="F:aspartate 1-decarboxylase activity"/>
    <property type="evidence" value="ECO:0007669"/>
    <property type="project" value="UniProtKB-UniRule"/>
</dbReference>
<feature type="active site" description="Schiff-base intermediate with substrate; via pyruvic acid" evidence="9 10">
    <location>
        <position position="25"/>
    </location>
</feature>
<keyword evidence="2 9" id="KW-0566">Pantothenate biosynthesis</keyword>
<keyword evidence="7 9" id="KW-0704">Schiff base</keyword>
<evidence type="ECO:0000256" key="5">
    <source>
        <dbReference type="ARBA" id="ARBA00023145"/>
    </source>
</evidence>
<dbReference type="PANTHER" id="PTHR21012">
    <property type="entry name" value="ASPARTATE 1-DECARBOXYLASE"/>
    <property type="match status" value="1"/>
</dbReference>
<dbReference type="InterPro" id="IPR003190">
    <property type="entry name" value="Asp_decarbox"/>
</dbReference>
<evidence type="ECO:0000256" key="2">
    <source>
        <dbReference type="ARBA" id="ARBA00022655"/>
    </source>
</evidence>
<dbReference type="NCBIfam" id="TIGR00223">
    <property type="entry name" value="panD"/>
    <property type="match status" value="1"/>
</dbReference>
<evidence type="ECO:0000256" key="3">
    <source>
        <dbReference type="ARBA" id="ARBA00022793"/>
    </source>
</evidence>
<dbReference type="RefSeq" id="WP_062735163.1">
    <property type="nucleotide sequence ID" value="NZ_BJZS01000031.1"/>
</dbReference>
<dbReference type="GO" id="GO:0015940">
    <property type="term" value="P:pantothenate biosynthetic process"/>
    <property type="evidence" value="ECO:0007669"/>
    <property type="project" value="UniProtKB-UniRule"/>
</dbReference>
<evidence type="ECO:0000256" key="1">
    <source>
        <dbReference type="ARBA" id="ARBA00022490"/>
    </source>
</evidence>
<gene>
    <name evidence="9 14" type="primary">panD</name>
    <name evidence="14" type="ORF">KTU01_12350</name>
</gene>
<comment type="PTM">
    <text evidence="9 12">Is synthesized initially as an inactive proenzyme, which is activated by self-cleavage at a specific serine bond to produce a beta-subunit with a hydroxyl group at its C-terminus and an alpha-subunit with a pyruvoyl group at its N-terminus.</text>
</comment>
<comment type="pathway">
    <text evidence="9">Cofactor biosynthesis; (R)-pantothenate biosynthesis; beta-alanine from L-aspartate: step 1/1.</text>
</comment>
<dbReference type="PANTHER" id="PTHR21012:SF0">
    <property type="entry name" value="ASPARTATE 1-DECARBOXYLASE"/>
    <property type="match status" value="1"/>
</dbReference>
<keyword evidence="8 9" id="KW-0670">Pyruvate</keyword>
<comment type="caution">
    <text evidence="14">The sequence shown here is derived from an EMBL/GenBank/DDBJ whole genome shotgun (WGS) entry which is preliminary data.</text>
</comment>
<comment type="subunit">
    <text evidence="9">Heterooctamer of four alpha and four beta subunits.</text>
</comment>
<feature type="binding site" evidence="9 11">
    <location>
        <begin position="73"/>
        <end position="75"/>
    </location>
    <ligand>
        <name>substrate</name>
    </ligand>
</feature>
<dbReference type="PIRSF" id="PIRSF006246">
    <property type="entry name" value="Asp_decarbox"/>
    <property type="match status" value="1"/>
</dbReference>
<dbReference type="EC" id="4.1.1.11" evidence="9"/>
<evidence type="ECO:0000313" key="14">
    <source>
        <dbReference type="EMBL" id="GEO95112.1"/>
    </source>
</evidence>
<evidence type="ECO:0000256" key="4">
    <source>
        <dbReference type="ARBA" id="ARBA00022813"/>
    </source>
</evidence>
<dbReference type="HAMAP" id="MF_00446">
    <property type="entry name" value="PanD"/>
    <property type="match status" value="1"/>
</dbReference>
<keyword evidence="4 9" id="KW-0068">Autocatalytic cleavage</keyword>